<dbReference type="InterPro" id="IPR013087">
    <property type="entry name" value="Znf_C2H2_type"/>
</dbReference>
<keyword evidence="4" id="KW-1185">Reference proteome</keyword>
<feature type="domain" description="C2H2-type" evidence="3">
    <location>
        <begin position="9"/>
        <end position="36"/>
    </location>
</feature>
<dbReference type="PROSITE" id="PS50157">
    <property type="entry name" value="ZINC_FINGER_C2H2_2"/>
    <property type="match status" value="3"/>
</dbReference>
<dbReference type="RefSeq" id="XP_010460291.1">
    <property type="nucleotide sequence ID" value="XM_010461989.1"/>
</dbReference>
<proteinExistence type="predicted"/>
<accession>A0ABM0VS18</accession>
<dbReference type="PANTHER" id="PTHR46869:SF1">
    <property type="entry name" value="C2H2-LIKE ZINC FINGER PROTEIN"/>
    <property type="match status" value="1"/>
</dbReference>
<name>A0ABM0VS18_CAMSA</name>
<feature type="domain" description="C2H2-type" evidence="3">
    <location>
        <begin position="122"/>
        <end position="149"/>
    </location>
</feature>
<keyword evidence="1" id="KW-0863">Zinc-finger</keyword>
<evidence type="ECO:0000259" key="3">
    <source>
        <dbReference type="PROSITE" id="PS50157"/>
    </source>
</evidence>
<dbReference type="SMART" id="SM00355">
    <property type="entry name" value="ZnF_C2H2"/>
    <property type="match status" value="4"/>
</dbReference>
<evidence type="ECO:0000256" key="1">
    <source>
        <dbReference type="PROSITE-ProRule" id="PRU00042"/>
    </source>
</evidence>
<dbReference type="Proteomes" id="UP000694864">
    <property type="component" value="Chromosome 14"/>
</dbReference>
<dbReference type="GeneID" id="104741194"/>
<dbReference type="PANTHER" id="PTHR46869">
    <property type="entry name" value="C2H2-LIKE ZINC FINGER PROTEIN"/>
    <property type="match status" value="1"/>
</dbReference>
<dbReference type="SUPFAM" id="SSF57667">
    <property type="entry name" value="beta-beta-alpha zinc fingers"/>
    <property type="match status" value="1"/>
</dbReference>
<organism evidence="4 5">
    <name type="scientific">Camelina sativa</name>
    <name type="common">False flax</name>
    <name type="synonym">Myagrum sativum</name>
    <dbReference type="NCBI Taxonomy" id="90675"/>
    <lineage>
        <taxon>Eukaryota</taxon>
        <taxon>Viridiplantae</taxon>
        <taxon>Streptophyta</taxon>
        <taxon>Embryophyta</taxon>
        <taxon>Tracheophyta</taxon>
        <taxon>Spermatophyta</taxon>
        <taxon>Magnoliopsida</taxon>
        <taxon>eudicotyledons</taxon>
        <taxon>Gunneridae</taxon>
        <taxon>Pentapetalae</taxon>
        <taxon>rosids</taxon>
        <taxon>malvids</taxon>
        <taxon>Brassicales</taxon>
        <taxon>Brassicaceae</taxon>
        <taxon>Camelineae</taxon>
        <taxon>Camelina</taxon>
    </lineage>
</organism>
<feature type="domain" description="C2H2-type" evidence="3">
    <location>
        <begin position="370"/>
        <end position="397"/>
    </location>
</feature>
<evidence type="ECO:0000313" key="4">
    <source>
        <dbReference type="Proteomes" id="UP000694864"/>
    </source>
</evidence>
<keyword evidence="1" id="KW-0862">Zinc</keyword>
<protein>
    <submittedName>
        <fullName evidence="5">Zinc finger protein ZAT4-like</fullName>
    </submittedName>
</protein>
<gene>
    <name evidence="5" type="primary">LOC104741194</name>
</gene>
<reference evidence="4" key="1">
    <citation type="journal article" date="2014" name="Nat. Commun.">
        <title>The emerging biofuel crop Camelina sativa retains a highly undifferentiated hexaploid genome structure.</title>
        <authorList>
            <person name="Kagale S."/>
            <person name="Koh C."/>
            <person name="Nixon J."/>
            <person name="Bollina V."/>
            <person name="Clarke W.E."/>
            <person name="Tuteja R."/>
            <person name="Spillane C."/>
            <person name="Robinson S.J."/>
            <person name="Links M.G."/>
            <person name="Clarke C."/>
            <person name="Higgins E.E."/>
            <person name="Huebert T."/>
            <person name="Sharpe A.G."/>
            <person name="Parkin I.A."/>
        </authorList>
    </citation>
    <scope>NUCLEOTIDE SEQUENCE [LARGE SCALE GENOMIC DNA]</scope>
    <source>
        <strain evidence="4">cv. DH55</strain>
    </source>
</reference>
<evidence type="ECO:0000256" key="2">
    <source>
        <dbReference type="SAM" id="MobiDB-lite"/>
    </source>
</evidence>
<evidence type="ECO:0000313" key="5">
    <source>
        <dbReference type="RefSeq" id="XP_010460291.1"/>
    </source>
</evidence>
<dbReference type="Pfam" id="PF13912">
    <property type="entry name" value="zf-C2H2_6"/>
    <property type="match status" value="4"/>
</dbReference>
<sequence length="425" mass="48021">MDEGKEKKFVCRFCYKTFPSGKALGGHIRIHSNENSVDSDRYNRVKKKRLVDQREKQQVCCRRCSKKFVSLKALRAHMVCHCEGEKKMMMDSQSDDDESETSSAPLRKRSRRVMAHKHKQQFFCKICDKGFASLKAISAHMACHSEGEKMLMDSQSDTDSETSSALKWSKRVMRRSNSESFSDGSLSFDSDIDQEVGEGAYLLMVLSRGSSFKKRRNFVMNSLGESSENNSGIVETKSPSGEELKILNVKSQVIETDDQLRSANDNGVSLCDSDGSDSDYFMNGPKKSDSDISVEGSLKNTGFGSEFNNRLHRFRNSDKKGSLYELSKSKKDLCSYETDSCADTNSKIHRYRDSKSPVVKKAGGEKKTSHECPICFRVFKSGQALGGHKRSHSYENQEHNQVSEIRNQINLNVPASDIDQWNQRT</sequence>
<dbReference type="PROSITE" id="PS00028">
    <property type="entry name" value="ZINC_FINGER_C2H2_1"/>
    <property type="match status" value="4"/>
</dbReference>
<keyword evidence="1" id="KW-0479">Metal-binding</keyword>
<reference evidence="5" key="2">
    <citation type="submission" date="2025-08" db="UniProtKB">
        <authorList>
            <consortium name="RefSeq"/>
        </authorList>
    </citation>
    <scope>IDENTIFICATION</scope>
    <source>
        <tissue evidence="5">Leaf</tissue>
    </source>
</reference>
<dbReference type="Gene3D" id="3.30.160.60">
    <property type="entry name" value="Classic Zinc Finger"/>
    <property type="match status" value="2"/>
</dbReference>
<feature type="region of interest" description="Disordered" evidence="2">
    <location>
        <begin position="90"/>
        <end position="109"/>
    </location>
</feature>
<dbReference type="InterPro" id="IPR036236">
    <property type="entry name" value="Znf_C2H2_sf"/>
</dbReference>